<feature type="chain" id="PRO_5038892288" evidence="5">
    <location>
        <begin position="25"/>
        <end position="324"/>
    </location>
</feature>
<dbReference type="RefSeq" id="WP_007618522.1">
    <property type="nucleotide sequence ID" value="NZ_BANX01000007.1"/>
</dbReference>
<proteinExistence type="inferred from homology"/>
<evidence type="ECO:0000259" key="6">
    <source>
        <dbReference type="PROSITE" id="PS50983"/>
    </source>
</evidence>
<gene>
    <name evidence="7" type="ORF">GS4_07_01430</name>
</gene>
<keyword evidence="4 5" id="KW-0732">Signal</keyword>
<dbReference type="PROSITE" id="PS50983">
    <property type="entry name" value="FE_B12_PBP"/>
    <property type="match status" value="1"/>
</dbReference>
<protein>
    <submittedName>
        <fullName evidence="7">Putative ABC transporter substrate-binding protein</fullName>
    </submittedName>
</protein>
<evidence type="ECO:0000256" key="5">
    <source>
        <dbReference type="SAM" id="SignalP"/>
    </source>
</evidence>
<keyword evidence="3" id="KW-0813">Transport</keyword>
<organism evidence="7 8">
    <name type="scientific">Gordonia soli NBRC 108243</name>
    <dbReference type="NCBI Taxonomy" id="1223545"/>
    <lineage>
        <taxon>Bacteria</taxon>
        <taxon>Bacillati</taxon>
        <taxon>Actinomycetota</taxon>
        <taxon>Actinomycetes</taxon>
        <taxon>Mycobacteriales</taxon>
        <taxon>Gordoniaceae</taxon>
        <taxon>Gordonia</taxon>
    </lineage>
</organism>
<dbReference type="GO" id="GO:1901678">
    <property type="term" value="P:iron coordination entity transport"/>
    <property type="evidence" value="ECO:0007669"/>
    <property type="project" value="UniProtKB-ARBA"/>
</dbReference>
<dbReference type="PANTHER" id="PTHR30532:SF24">
    <property type="entry name" value="FERRIC ENTEROBACTIN-BINDING PERIPLASMIC PROTEIN FEPB"/>
    <property type="match status" value="1"/>
</dbReference>
<dbReference type="SUPFAM" id="SSF53807">
    <property type="entry name" value="Helical backbone' metal receptor"/>
    <property type="match status" value="1"/>
</dbReference>
<evidence type="ECO:0000313" key="7">
    <source>
        <dbReference type="EMBL" id="GAC67394.1"/>
    </source>
</evidence>
<dbReference type="Proteomes" id="UP000011666">
    <property type="component" value="Unassembled WGS sequence"/>
</dbReference>
<feature type="domain" description="Fe/B12 periplasmic-binding" evidence="6">
    <location>
        <begin position="57"/>
        <end position="324"/>
    </location>
</feature>
<accession>M0QG33</accession>
<evidence type="ECO:0000256" key="3">
    <source>
        <dbReference type="ARBA" id="ARBA00022448"/>
    </source>
</evidence>
<dbReference type="AlphaFoldDB" id="M0QG33"/>
<name>M0QG33_9ACTN</name>
<comment type="caution">
    <text evidence="7">The sequence shown here is derived from an EMBL/GenBank/DDBJ whole genome shotgun (WGS) entry which is preliminary data.</text>
</comment>
<evidence type="ECO:0000256" key="4">
    <source>
        <dbReference type="ARBA" id="ARBA00022729"/>
    </source>
</evidence>
<keyword evidence="8" id="KW-1185">Reference proteome</keyword>
<evidence type="ECO:0000313" key="8">
    <source>
        <dbReference type="Proteomes" id="UP000011666"/>
    </source>
</evidence>
<dbReference type="Pfam" id="PF01497">
    <property type="entry name" value="Peripla_BP_2"/>
    <property type="match status" value="1"/>
</dbReference>
<dbReference type="Gene3D" id="3.40.50.1980">
    <property type="entry name" value="Nitrogenase molybdenum iron protein domain"/>
    <property type="match status" value="2"/>
</dbReference>
<dbReference type="EMBL" id="BANX01000007">
    <property type="protein sequence ID" value="GAC67394.1"/>
    <property type="molecule type" value="Genomic_DNA"/>
</dbReference>
<dbReference type="GO" id="GO:0030288">
    <property type="term" value="C:outer membrane-bounded periplasmic space"/>
    <property type="evidence" value="ECO:0007669"/>
    <property type="project" value="TreeGrafter"/>
</dbReference>
<evidence type="ECO:0000256" key="1">
    <source>
        <dbReference type="ARBA" id="ARBA00004196"/>
    </source>
</evidence>
<sequence>MLAVNRRSRLGLCAFVAAVFVVLAGCSAPDDGDSGSGETITVDHQYGTTTVPANPKRVVVFGGIWTDSLVKLGVPITAEFVTAGYAGPGNRFEWTPEHSGEVVAGSGPPDVAQVAAFKPDLIVAGEVGYLPDQSTYERLSRLAPTIPVTTKGAVGDRWQDTMVTAGKIFGKQEQAAAAIADVEGKLSAARAEYPNAAGKTFTFGQLSPDQRFAVVTSENDPATRLLAQLGLRLDPAVMGLSDSGQRTFVSQERVDLLSSDVLVFWPLVGGPAAFSRVPGWDQLPAVRSGTTLFLNNDNATGLGSPTVYSVPWFIDTMKPVLAKI</sequence>
<dbReference type="PANTHER" id="PTHR30532">
    <property type="entry name" value="IRON III DICITRATE-BINDING PERIPLASMIC PROTEIN"/>
    <property type="match status" value="1"/>
</dbReference>
<comment type="subcellular location">
    <subcellularLocation>
        <location evidence="1">Cell envelope</location>
    </subcellularLocation>
</comment>
<dbReference type="eggNOG" id="COG0614">
    <property type="taxonomic scope" value="Bacteria"/>
</dbReference>
<reference evidence="7 8" key="1">
    <citation type="submission" date="2013-01" db="EMBL/GenBank/DDBJ databases">
        <title>Whole genome shotgun sequence of Gordonia soli NBRC 108243.</title>
        <authorList>
            <person name="Isaki-Nakamura S."/>
            <person name="Hosoyama A."/>
            <person name="Tsuchikane K."/>
            <person name="Ando Y."/>
            <person name="Baba S."/>
            <person name="Ohji S."/>
            <person name="Hamada M."/>
            <person name="Tamura T."/>
            <person name="Yamazoe A."/>
            <person name="Yamazaki S."/>
            <person name="Fujita N."/>
        </authorList>
    </citation>
    <scope>NUCLEOTIDE SEQUENCE [LARGE SCALE GENOMIC DNA]</scope>
    <source>
        <strain evidence="7 8">NBRC 108243</strain>
    </source>
</reference>
<dbReference type="InterPro" id="IPR002491">
    <property type="entry name" value="ABC_transptr_periplasmic_BD"/>
</dbReference>
<feature type="signal peptide" evidence="5">
    <location>
        <begin position="1"/>
        <end position="24"/>
    </location>
</feature>
<dbReference type="STRING" id="1223545.GS4_07_01430"/>
<dbReference type="PROSITE" id="PS51257">
    <property type="entry name" value="PROKAR_LIPOPROTEIN"/>
    <property type="match status" value="1"/>
</dbReference>
<comment type="similarity">
    <text evidence="2">Belongs to the bacterial solute-binding protein 8 family.</text>
</comment>
<evidence type="ECO:0000256" key="2">
    <source>
        <dbReference type="ARBA" id="ARBA00008814"/>
    </source>
</evidence>
<dbReference type="InterPro" id="IPR051313">
    <property type="entry name" value="Bact_iron-sidero_bind"/>
</dbReference>